<comment type="caution">
    <text evidence="2">The sequence shown here is derived from an EMBL/GenBank/DDBJ whole genome shotgun (WGS) entry which is preliminary data.</text>
</comment>
<sequence length="235" mass="25707">MNKVLVLFRQSRQQPPAWPPGRWRGRGPGRQVESGRGGDEITPKHPHPPHPRTGAVYRRAQTASAIKAALRPGHIAAFVDSRKVLYPEGAELDPPQCDITSGGGSKEGRDPSKRENVRIPPPLANRYFTAMATNRERQVGHMTGFPPAVYPFAFNSIRSHSPFDLLANSSLFGRFGADLPKEMAALWRGRRGSSAHVGELGQYSSVLFVWSVSPEMACSSSLLCQICAVVGLRSQ</sequence>
<dbReference type="OrthoDB" id="8915828at2759"/>
<gene>
    <name evidence="2" type="ORF">COCON_G00180170</name>
</gene>
<accession>A0A9Q1D516</accession>
<evidence type="ECO:0000256" key="1">
    <source>
        <dbReference type="SAM" id="MobiDB-lite"/>
    </source>
</evidence>
<feature type="region of interest" description="Disordered" evidence="1">
    <location>
        <begin position="10"/>
        <end position="53"/>
    </location>
</feature>
<reference evidence="2" key="1">
    <citation type="journal article" date="2023" name="Science">
        <title>Genome structures resolve the early diversification of teleost fishes.</title>
        <authorList>
            <person name="Parey E."/>
            <person name="Louis A."/>
            <person name="Montfort J."/>
            <person name="Bouchez O."/>
            <person name="Roques C."/>
            <person name="Iampietro C."/>
            <person name="Lluch J."/>
            <person name="Castinel A."/>
            <person name="Donnadieu C."/>
            <person name="Desvignes T."/>
            <person name="Floi Bucao C."/>
            <person name="Jouanno E."/>
            <person name="Wen M."/>
            <person name="Mejri S."/>
            <person name="Dirks R."/>
            <person name="Jansen H."/>
            <person name="Henkel C."/>
            <person name="Chen W.J."/>
            <person name="Zahm M."/>
            <person name="Cabau C."/>
            <person name="Klopp C."/>
            <person name="Thompson A.W."/>
            <person name="Robinson-Rechavi M."/>
            <person name="Braasch I."/>
            <person name="Lecointre G."/>
            <person name="Bobe J."/>
            <person name="Postlethwait J.H."/>
            <person name="Berthelot C."/>
            <person name="Roest Crollius H."/>
            <person name="Guiguen Y."/>
        </authorList>
    </citation>
    <scope>NUCLEOTIDE SEQUENCE</scope>
    <source>
        <strain evidence="2">Concon-B</strain>
    </source>
</reference>
<dbReference type="Proteomes" id="UP001152803">
    <property type="component" value="Unassembled WGS sequence"/>
</dbReference>
<feature type="region of interest" description="Disordered" evidence="1">
    <location>
        <begin position="89"/>
        <end position="119"/>
    </location>
</feature>
<dbReference type="AlphaFoldDB" id="A0A9Q1D516"/>
<protein>
    <submittedName>
        <fullName evidence="2">Uncharacterized protein</fullName>
    </submittedName>
</protein>
<organism evidence="2 3">
    <name type="scientific">Conger conger</name>
    <name type="common">Conger eel</name>
    <name type="synonym">Muraena conger</name>
    <dbReference type="NCBI Taxonomy" id="82655"/>
    <lineage>
        <taxon>Eukaryota</taxon>
        <taxon>Metazoa</taxon>
        <taxon>Chordata</taxon>
        <taxon>Craniata</taxon>
        <taxon>Vertebrata</taxon>
        <taxon>Euteleostomi</taxon>
        <taxon>Actinopterygii</taxon>
        <taxon>Neopterygii</taxon>
        <taxon>Teleostei</taxon>
        <taxon>Anguilliformes</taxon>
        <taxon>Congridae</taxon>
        <taxon>Conger</taxon>
    </lineage>
</organism>
<keyword evidence="3" id="KW-1185">Reference proteome</keyword>
<evidence type="ECO:0000313" key="3">
    <source>
        <dbReference type="Proteomes" id="UP001152803"/>
    </source>
</evidence>
<dbReference type="EMBL" id="JAFJMO010000013">
    <property type="protein sequence ID" value="KAJ8259005.1"/>
    <property type="molecule type" value="Genomic_DNA"/>
</dbReference>
<proteinExistence type="predicted"/>
<evidence type="ECO:0000313" key="2">
    <source>
        <dbReference type="EMBL" id="KAJ8259005.1"/>
    </source>
</evidence>
<feature type="compositionally biased region" description="Basic and acidic residues" evidence="1">
    <location>
        <begin position="106"/>
        <end position="117"/>
    </location>
</feature>
<name>A0A9Q1D516_CONCO</name>